<gene>
    <name evidence="1" type="ORF">DAKH74_043490</name>
</gene>
<dbReference type="Gene3D" id="1.25.40.10">
    <property type="entry name" value="Tetratricopeptide repeat domain"/>
    <property type="match status" value="1"/>
</dbReference>
<protein>
    <submittedName>
        <fullName evidence="1">Sov1 protein</fullName>
    </submittedName>
</protein>
<organism evidence="1 2">
    <name type="scientific">Maudiozyma humilis</name>
    <name type="common">Sour dough yeast</name>
    <name type="synonym">Kazachstania humilis</name>
    <dbReference type="NCBI Taxonomy" id="51915"/>
    <lineage>
        <taxon>Eukaryota</taxon>
        <taxon>Fungi</taxon>
        <taxon>Dikarya</taxon>
        <taxon>Ascomycota</taxon>
        <taxon>Saccharomycotina</taxon>
        <taxon>Saccharomycetes</taxon>
        <taxon>Saccharomycetales</taxon>
        <taxon>Saccharomycetaceae</taxon>
        <taxon>Maudiozyma</taxon>
    </lineage>
</organism>
<dbReference type="InterPro" id="IPR051114">
    <property type="entry name" value="Mito_RNA_Proc_CCM1"/>
</dbReference>
<evidence type="ECO:0000313" key="2">
    <source>
        <dbReference type="Proteomes" id="UP001377567"/>
    </source>
</evidence>
<dbReference type="PANTHER" id="PTHR47934:SF6">
    <property type="entry name" value="MITOCHONDRIAL GROUP I INTRON SPLICING FACTOR CCM1-RELATED"/>
    <property type="match status" value="1"/>
</dbReference>
<evidence type="ECO:0000313" key="1">
    <source>
        <dbReference type="EMBL" id="GMM57733.1"/>
    </source>
</evidence>
<keyword evidence="2" id="KW-1185">Reference proteome</keyword>
<reference evidence="1 2" key="1">
    <citation type="journal article" date="2023" name="Elife">
        <title>Identification of key yeast species and microbe-microbe interactions impacting larval growth of Drosophila in the wild.</title>
        <authorList>
            <person name="Mure A."/>
            <person name="Sugiura Y."/>
            <person name="Maeda R."/>
            <person name="Honda K."/>
            <person name="Sakurai N."/>
            <person name="Takahashi Y."/>
            <person name="Watada M."/>
            <person name="Katoh T."/>
            <person name="Gotoh A."/>
            <person name="Gotoh Y."/>
            <person name="Taniguchi I."/>
            <person name="Nakamura K."/>
            <person name="Hayashi T."/>
            <person name="Katayama T."/>
            <person name="Uemura T."/>
            <person name="Hattori Y."/>
        </authorList>
    </citation>
    <scope>NUCLEOTIDE SEQUENCE [LARGE SCALE GENOMIC DNA]</scope>
    <source>
        <strain evidence="1 2">KH-74</strain>
    </source>
</reference>
<dbReference type="PANTHER" id="PTHR47934">
    <property type="entry name" value="PENTATRICOPEPTIDE REPEAT-CONTAINING PROTEIN PET309, MITOCHONDRIAL"/>
    <property type="match status" value="1"/>
</dbReference>
<dbReference type="GO" id="GO:0003729">
    <property type="term" value="F:mRNA binding"/>
    <property type="evidence" value="ECO:0007669"/>
    <property type="project" value="TreeGrafter"/>
</dbReference>
<comment type="caution">
    <text evidence="1">The sequence shown here is derived from an EMBL/GenBank/DDBJ whole genome shotgun (WGS) entry which is preliminary data.</text>
</comment>
<dbReference type="InterPro" id="IPR011990">
    <property type="entry name" value="TPR-like_helical_dom_sf"/>
</dbReference>
<accession>A0AAV5S4E2</accession>
<dbReference type="Proteomes" id="UP001377567">
    <property type="component" value="Unassembled WGS sequence"/>
</dbReference>
<proteinExistence type="predicted"/>
<dbReference type="AlphaFoldDB" id="A0AAV5S4E2"/>
<dbReference type="GO" id="GO:0007005">
    <property type="term" value="P:mitochondrion organization"/>
    <property type="evidence" value="ECO:0007669"/>
    <property type="project" value="TreeGrafter"/>
</dbReference>
<name>A0AAV5S4E2_MAUHU</name>
<dbReference type="GO" id="GO:0005739">
    <property type="term" value="C:mitochondrion"/>
    <property type="evidence" value="ECO:0007669"/>
    <property type="project" value="TreeGrafter"/>
</dbReference>
<dbReference type="EMBL" id="BTGD01000016">
    <property type="protein sequence ID" value="GMM57733.1"/>
    <property type="molecule type" value="Genomic_DNA"/>
</dbReference>
<dbReference type="GO" id="GO:0006396">
    <property type="term" value="P:RNA processing"/>
    <property type="evidence" value="ECO:0007669"/>
    <property type="project" value="TreeGrafter"/>
</dbReference>
<sequence>MGILNSSQAKRAAMLGVLERRVMVAGRGKWRLGVRMYRRGPHLPQLGGDAGPGAEIMLGGKDPQEVEKGLRRLGFEQVEGESAGAGTPLFLDYLRHCSAGFKSSKRNLGALERAFKEGDPKEDKRPLLFSYFLHEAELEVRRLHSHSPAEINERVAAQSGALVEGAWGSEDALEQCVLNSWAVENPQNNYMVHTDALLTVLHSLLLDPSFKPREDAVSMDGLVEAFELAKSIPHRARRLQGIMSAGKLIYGSGKVRMDPVNESFYINALLAFGEHRDAYALFRSRCDKFHEKWWHTLGLNVCLASNNLRGFKRLLQETDARFPDSAPYLDIKVLRFAIKKFLKVDNMAMTTELTNRFLQIVKLRGLSAVNTENARFEMFHNDDEANTYLNRVEVPTQHDFTAIINYFVHKKNTAMVERLFRTYVALPNVNKDYNDFILRTNLNLLRDFTALSKALQRGKQSASTEENSKILEDEFNRIVASYDTSDPVVKDLLFKNMNDLISHRSLSHAMATILNKKVAAETNSGDTTASPSTKSEQYRTLLDSLLTTHRDDEAMQVLHTLEQNFAATGGSAVPKVNAHHYAVFIEHYCKRINYSRNRKSLTHDQYVQDILQRMNSLNVPYNAVFISRLLKYYRSRNNLSNCFKIIQSLFPGEESGTSAKPASDTILPDIKADMFARRELNSLLYSEIWRVYYDYYSNKQRSRYTTANTGKQVIWNSYFAKVNESVDSIPSFDLLWLFKSMTVDDNVLPTAGLYKIIIGTFMKAGNWNALPAVLTVMSDVHGIPVDAKIASYILVGLKRQFIVNEVQRCLAADPKTDIVDARSAAQAAYNQRVKDKIFRDPHTLVAPPKNGQAPEVTLDIVLKEILTLLKYQNPYDVNFSSVIEAFGSLEQSPESMAETISHVNKTVTKY</sequence>